<evidence type="ECO:0000259" key="8">
    <source>
        <dbReference type="PROSITE" id="PS50850"/>
    </source>
</evidence>
<dbReference type="PROSITE" id="PS50850">
    <property type="entry name" value="MFS"/>
    <property type="match status" value="1"/>
</dbReference>
<reference evidence="9 10" key="1">
    <citation type="journal article" date="2019" name="Int. J. Syst. Evol. Microbiol.">
        <title>The Global Catalogue of Microorganisms (GCM) 10K type strain sequencing project: providing services to taxonomists for standard genome sequencing and annotation.</title>
        <authorList>
            <consortium name="The Broad Institute Genomics Platform"/>
            <consortium name="The Broad Institute Genome Sequencing Center for Infectious Disease"/>
            <person name="Wu L."/>
            <person name="Ma J."/>
        </authorList>
    </citation>
    <scope>NUCLEOTIDE SEQUENCE [LARGE SCALE GENOMIC DNA]</scope>
    <source>
        <strain evidence="9 10">JCM 15572</strain>
    </source>
</reference>
<dbReference type="InterPro" id="IPR050171">
    <property type="entry name" value="MFS_Transporters"/>
</dbReference>
<dbReference type="CDD" id="cd17325">
    <property type="entry name" value="MFS_MdtG_SLC18_like"/>
    <property type="match status" value="1"/>
</dbReference>
<feature type="domain" description="Major facilitator superfamily (MFS) profile" evidence="8">
    <location>
        <begin position="10"/>
        <end position="390"/>
    </location>
</feature>
<keyword evidence="6 7" id="KW-0472">Membrane</keyword>
<dbReference type="InterPro" id="IPR036259">
    <property type="entry name" value="MFS_trans_sf"/>
</dbReference>
<evidence type="ECO:0000313" key="9">
    <source>
        <dbReference type="EMBL" id="GAA1593945.1"/>
    </source>
</evidence>
<keyword evidence="4 7" id="KW-0812">Transmembrane</keyword>
<gene>
    <name evidence="9" type="ORF">GCM10009804_58080</name>
</gene>
<organism evidence="9 10">
    <name type="scientific">Kribbella hippodromi</name>
    <dbReference type="NCBI Taxonomy" id="434347"/>
    <lineage>
        <taxon>Bacteria</taxon>
        <taxon>Bacillati</taxon>
        <taxon>Actinomycetota</taxon>
        <taxon>Actinomycetes</taxon>
        <taxon>Propionibacteriales</taxon>
        <taxon>Kribbellaceae</taxon>
        <taxon>Kribbella</taxon>
    </lineage>
</organism>
<dbReference type="Gene3D" id="1.20.1250.20">
    <property type="entry name" value="MFS general substrate transporter like domains"/>
    <property type="match status" value="1"/>
</dbReference>
<protein>
    <submittedName>
        <fullName evidence="9">MFS transporter</fullName>
    </submittedName>
</protein>
<name>A0ABN2E3N3_9ACTN</name>
<dbReference type="InterPro" id="IPR020846">
    <property type="entry name" value="MFS_dom"/>
</dbReference>
<feature type="transmembrane region" description="Helical" evidence="7">
    <location>
        <begin position="216"/>
        <end position="239"/>
    </location>
</feature>
<evidence type="ECO:0000313" key="10">
    <source>
        <dbReference type="Proteomes" id="UP001501705"/>
    </source>
</evidence>
<dbReference type="Proteomes" id="UP001501705">
    <property type="component" value="Unassembled WGS sequence"/>
</dbReference>
<accession>A0ABN2E3N3</accession>
<feature type="transmembrane region" description="Helical" evidence="7">
    <location>
        <begin position="76"/>
        <end position="95"/>
    </location>
</feature>
<comment type="caution">
    <text evidence="9">The sequence shown here is derived from an EMBL/GenBank/DDBJ whole genome shotgun (WGS) entry which is preliminary data.</text>
</comment>
<dbReference type="InterPro" id="IPR011701">
    <property type="entry name" value="MFS"/>
</dbReference>
<evidence type="ECO:0000256" key="2">
    <source>
        <dbReference type="ARBA" id="ARBA00022448"/>
    </source>
</evidence>
<feature type="transmembrane region" description="Helical" evidence="7">
    <location>
        <begin position="12"/>
        <end position="32"/>
    </location>
</feature>
<evidence type="ECO:0000256" key="7">
    <source>
        <dbReference type="SAM" id="Phobius"/>
    </source>
</evidence>
<proteinExistence type="predicted"/>
<feature type="transmembrane region" description="Helical" evidence="7">
    <location>
        <begin position="135"/>
        <end position="159"/>
    </location>
</feature>
<dbReference type="PANTHER" id="PTHR23517">
    <property type="entry name" value="RESISTANCE PROTEIN MDTM, PUTATIVE-RELATED-RELATED"/>
    <property type="match status" value="1"/>
</dbReference>
<dbReference type="PRINTS" id="PR01035">
    <property type="entry name" value="TCRTETA"/>
</dbReference>
<dbReference type="EMBL" id="BAAAPH010000022">
    <property type="protein sequence ID" value="GAA1593945.1"/>
    <property type="molecule type" value="Genomic_DNA"/>
</dbReference>
<comment type="subcellular location">
    <subcellularLocation>
        <location evidence="1">Cell membrane</location>
        <topology evidence="1">Multi-pass membrane protein</topology>
    </subcellularLocation>
</comment>
<keyword evidence="2" id="KW-0813">Transport</keyword>
<feature type="transmembrane region" description="Helical" evidence="7">
    <location>
        <begin position="38"/>
        <end position="56"/>
    </location>
</feature>
<dbReference type="InterPro" id="IPR001958">
    <property type="entry name" value="Tet-R_TetA/multi-R_MdtG-like"/>
</dbReference>
<dbReference type="RefSeq" id="WP_344238423.1">
    <property type="nucleotide sequence ID" value="NZ_BAAAPH010000022.1"/>
</dbReference>
<evidence type="ECO:0000256" key="6">
    <source>
        <dbReference type="ARBA" id="ARBA00023136"/>
    </source>
</evidence>
<feature type="transmembrane region" description="Helical" evidence="7">
    <location>
        <begin position="165"/>
        <end position="183"/>
    </location>
</feature>
<dbReference type="SUPFAM" id="SSF103473">
    <property type="entry name" value="MFS general substrate transporter"/>
    <property type="match status" value="1"/>
</dbReference>
<feature type="transmembrane region" description="Helical" evidence="7">
    <location>
        <begin position="101"/>
        <end position="123"/>
    </location>
</feature>
<evidence type="ECO:0000256" key="4">
    <source>
        <dbReference type="ARBA" id="ARBA00022692"/>
    </source>
</evidence>
<sequence length="399" mass="40710">MKMNPDLPREVPVLGVMAFIVAVGFGVQSPALPVFAEHLGVGSAAVGALVSAFALMRLTAGPIGGRFVNTVGETRVLITGMFMLATTSVIAGLSANFTQLLVMRGAGGIGSALYSVAAMSLVFRVTPRHLTGRAVGIFQGAFYSGTVIGPAIGGLMSGLSPRVPFFAYGVAVGLGGVVAVLFLRHVSRHRAARDEPDRVPVSLREALARHSYRTAVTANFTIGWAVFGVRVSVVPLYLLNVVEAPAVWIGVGLSVCAIVQAVTLPVAGRRADAWPARRPLVLGETIIILGFLSILAGATLPGYLIGLALLGLGVSFVTTGGARIVAGVTEGRGGVVVAVYQGGADAGMVIGPLVAGVLAQQFGYEAGLGLTAGIVTLGLVMSAFLPSPDPRPKPGQGPA</sequence>
<evidence type="ECO:0000256" key="1">
    <source>
        <dbReference type="ARBA" id="ARBA00004651"/>
    </source>
</evidence>
<feature type="transmembrane region" description="Helical" evidence="7">
    <location>
        <begin position="366"/>
        <end position="385"/>
    </location>
</feature>
<keyword evidence="10" id="KW-1185">Reference proteome</keyword>
<feature type="transmembrane region" description="Helical" evidence="7">
    <location>
        <begin position="245"/>
        <end position="267"/>
    </location>
</feature>
<keyword evidence="3" id="KW-1003">Cell membrane</keyword>
<feature type="transmembrane region" description="Helical" evidence="7">
    <location>
        <begin position="338"/>
        <end position="360"/>
    </location>
</feature>
<evidence type="ECO:0000256" key="3">
    <source>
        <dbReference type="ARBA" id="ARBA00022475"/>
    </source>
</evidence>
<evidence type="ECO:0000256" key="5">
    <source>
        <dbReference type="ARBA" id="ARBA00022989"/>
    </source>
</evidence>
<dbReference type="PANTHER" id="PTHR23517:SF3">
    <property type="entry name" value="INTEGRAL MEMBRANE TRANSPORT PROTEIN"/>
    <property type="match status" value="1"/>
</dbReference>
<keyword evidence="5 7" id="KW-1133">Transmembrane helix</keyword>
<dbReference type="Gene3D" id="1.20.1720.10">
    <property type="entry name" value="Multidrug resistance protein D"/>
    <property type="match status" value="1"/>
</dbReference>
<dbReference type="Pfam" id="PF07690">
    <property type="entry name" value="MFS_1"/>
    <property type="match status" value="1"/>
</dbReference>